<feature type="compositionally biased region" description="Basic and acidic residues" evidence="1">
    <location>
        <begin position="1"/>
        <end position="12"/>
    </location>
</feature>
<feature type="compositionally biased region" description="Polar residues" evidence="1">
    <location>
        <begin position="13"/>
        <end position="24"/>
    </location>
</feature>
<evidence type="ECO:0000313" key="2">
    <source>
        <dbReference type="EMBL" id="ODN43005.1"/>
    </source>
</evidence>
<sequence length="113" mass="12372">MLNPEDVRKRAQSEPQKYNLSDVESGSKTRLYTIDIPLKDELSDGSPILAPHRHDFGVGDHVKIAACFQANLGNDKKKRAQSLTDLRQPLASHSGKYGYGYGTATALKLTSAT</sequence>
<dbReference type="RefSeq" id="WP_069312802.1">
    <property type="nucleotide sequence ID" value="NZ_MDTU01000001.1"/>
</dbReference>
<organism evidence="2 3">
    <name type="scientific">Piscirickettsia litoralis</name>
    <dbReference type="NCBI Taxonomy" id="1891921"/>
    <lineage>
        <taxon>Bacteria</taxon>
        <taxon>Pseudomonadati</taxon>
        <taxon>Pseudomonadota</taxon>
        <taxon>Gammaproteobacteria</taxon>
        <taxon>Thiotrichales</taxon>
        <taxon>Piscirickettsiaceae</taxon>
        <taxon>Piscirickettsia</taxon>
    </lineage>
</organism>
<dbReference type="EMBL" id="MDTU01000001">
    <property type="protein sequence ID" value="ODN43005.1"/>
    <property type="molecule type" value="Genomic_DNA"/>
</dbReference>
<evidence type="ECO:0000256" key="1">
    <source>
        <dbReference type="SAM" id="MobiDB-lite"/>
    </source>
</evidence>
<feature type="region of interest" description="Disordered" evidence="1">
    <location>
        <begin position="1"/>
        <end position="24"/>
    </location>
</feature>
<keyword evidence="3" id="KW-1185">Reference proteome</keyword>
<reference evidence="2 3" key="1">
    <citation type="submission" date="2016-08" db="EMBL/GenBank/DDBJ databases">
        <title>Draft genome sequence of Candidatus Piscirickettsia litoralis, from seawater.</title>
        <authorList>
            <person name="Wan X."/>
            <person name="Lee A.J."/>
            <person name="Hou S."/>
            <person name="Donachie S.P."/>
        </authorList>
    </citation>
    <scope>NUCLEOTIDE SEQUENCE [LARGE SCALE GENOMIC DNA]</scope>
    <source>
        <strain evidence="2 3">Y2</strain>
    </source>
</reference>
<proteinExistence type="predicted"/>
<name>A0ABX3A3B8_9GAMM</name>
<accession>A0ABX3A3B8</accession>
<evidence type="ECO:0000313" key="3">
    <source>
        <dbReference type="Proteomes" id="UP000094329"/>
    </source>
</evidence>
<gene>
    <name evidence="2" type="ORF">BGC07_08845</name>
</gene>
<comment type="caution">
    <text evidence="2">The sequence shown here is derived from an EMBL/GenBank/DDBJ whole genome shotgun (WGS) entry which is preliminary data.</text>
</comment>
<dbReference type="Proteomes" id="UP000094329">
    <property type="component" value="Unassembled WGS sequence"/>
</dbReference>
<protein>
    <submittedName>
        <fullName evidence="2">Uncharacterized protein</fullName>
    </submittedName>
</protein>